<protein>
    <submittedName>
        <fullName evidence="2">Uncharacterized membrane protein YbaN (DUF454 family)</fullName>
    </submittedName>
</protein>
<keyword evidence="1" id="KW-0812">Transmembrane</keyword>
<evidence type="ECO:0000256" key="1">
    <source>
        <dbReference type="SAM" id="Phobius"/>
    </source>
</evidence>
<dbReference type="EMBL" id="JAUSUV010000002">
    <property type="protein sequence ID" value="MDQ0416289.1"/>
    <property type="molecule type" value="Genomic_DNA"/>
</dbReference>
<feature type="transmembrane region" description="Helical" evidence="1">
    <location>
        <begin position="7"/>
        <end position="28"/>
    </location>
</feature>
<dbReference type="RefSeq" id="WP_307250613.1">
    <property type="nucleotide sequence ID" value="NZ_JAUSUV010000002.1"/>
</dbReference>
<evidence type="ECO:0000313" key="2">
    <source>
        <dbReference type="EMBL" id="MDQ0416289.1"/>
    </source>
</evidence>
<accession>A0AAJ1TDA1</accession>
<reference evidence="2 3" key="1">
    <citation type="submission" date="2023-07" db="EMBL/GenBank/DDBJ databases">
        <title>Genomic Encyclopedia of Type Strains, Phase IV (KMG-IV): sequencing the most valuable type-strain genomes for metagenomic binning, comparative biology and taxonomic classification.</title>
        <authorList>
            <person name="Goeker M."/>
        </authorList>
    </citation>
    <scope>NUCLEOTIDE SEQUENCE [LARGE SCALE GENOMIC DNA]</scope>
    <source>
        <strain evidence="2 3">DSM 46876</strain>
    </source>
</reference>
<gene>
    <name evidence="2" type="ORF">J2Z48_000453</name>
</gene>
<organism evidence="2 3">
    <name type="scientific">Croceifilum oryzae</name>
    <dbReference type="NCBI Taxonomy" id="1553429"/>
    <lineage>
        <taxon>Bacteria</taxon>
        <taxon>Bacillati</taxon>
        <taxon>Bacillota</taxon>
        <taxon>Bacilli</taxon>
        <taxon>Bacillales</taxon>
        <taxon>Thermoactinomycetaceae</taxon>
        <taxon>Croceifilum</taxon>
    </lineage>
</organism>
<sequence>MTARKKLWLNILGYFFLVLGVIGCVLPFLQGILFILVGLSILSQTSPWAARLLDRFRTKYPKIAEKTDAFLLKLFPKKKGTSKN</sequence>
<keyword evidence="3" id="KW-1185">Reference proteome</keyword>
<dbReference type="Proteomes" id="UP001238450">
    <property type="component" value="Unassembled WGS sequence"/>
</dbReference>
<evidence type="ECO:0000313" key="3">
    <source>
        <dbReference type="Proteomes" id="UP001238450"/>
    </source>
</evidence>
<proteinExistence type="predicted"/>
<name>A0AAJ1TDA1_9BACL</name>
<keyword evidence="1" id="KW-0472">Membrane</keyword>
<dbReference type="PROSITE" id="PS51257">
    <property type="entry name" value="PROKAR_LIPOPROTEIN"/>
    <property type="match status" value="1"/>
</dbReference>
<keyword evidence="1" id="KW-1133">Transmembrane helix</keyword>
<dbReference type="InterPro" id="IPR019099">
    <property type="entry name" value="Uncharacterised_PGPGW_TM"/>
</dbReference>
<dbReference type="AlphaFoldDB" id="A0AAJ1TDA1"/>
<dbReference type="Pfam" id="PF09656">
    <property type="entry name" value="PGPGW"/>
    <property type="match status" value="1"/>
</dbReference>
<comment type="caution">
    <text evidence="2">The sequence shown here is derived from an EMBL/GenBank/DDBJ whole genome shotgun (WGS) entry which is preliminary data.</text>
</comment>